<organism evidence="3 4">
    <name type="scientific">Tepidiforma bonchosmolovskayae</name>
    <dbReference type="NCBI Taxonomy" id="2601677"/>
    <lineage>
        <taxon>Bacteria</taxon>
        <taxon>Bacillati</taxon>
        <taxon>Chloroflexota</taxon>
        <taxon>Tepidiformia</taxon>
        <taxon>Tepidiformales</taxon>
        <taxon>Tepidiformaceae</taxon>
        <taxon>Tepidiforma</taxon>
    </lineage>
</organism>
<dbReference type="Gene3D" id="3.40.30.10">
    <property type="entry name" value="Glutaredoxin"/>
    <property type="match status" value="1"/>
</dbReference>
<dbReference type="Pfam" id="PF02630">
    <property type="entry name" value="SCO1-SenC"/>
    <property type="match status" value="1"/>
</dbReference>
<accession>A0ABX6C280</accession>
<dbReference type="EMBL" id="CP042829">
    <property type="protein sequence ID" value="QFG02793.1"/>
    <property type="molecule type" value="Genomic_DNA"/>
</dbReference>
<dbReference type="PANTHER" id="PTHR12151">
    <property type="entry name" value="ELECTRON TRANSPORT PROTIN SCO1/SENC FAMILY MEMBER"/>
    <property type="match status" value="1"/>
</dbReference>
<name>A0ABX6C280_9CHLR</name>
<dbReference type="SUPFAM" id="SSF52833">
    <property type="entry name" value="Thioredoxin-like"/>
    <property type="match status" value="1"/>
</dbReference>
<gene>
    <name evidence="3" type="ORF">Tbon_05645</name>
</gene>
<dbReference type="InterPro" id="IPR003782">
    <property type="entry name" value="SCO1/SenC"/>
</dbReference>
<comment type="similarity">
    <text evidence="1">Belongs to the SCO1/2 family.</text>
</comment>
<reference evidence="3 4" key="1">
    <citation type="submission" date="2019-10" db="EMBL/GenBank/DDBJ databases">
        <title>Thermopilla bonchosmolovskayae gen. nov., sp. nov., a moderately thermophilic Chloroflexi bacterium from a Chukotka hot spring (Arctic, Russia), representing a novel classis Thermopillaia, which include previously uncultivated lineage OLB14.</title>
        <authorList>
            <person name="Kochetkova T.V."/>
            <person name="Zayulina K.S."/>
            <person name="Zhigarkov V.S."/>
            <person name="Minaev N.V."/>
            <person name="Novikov A."/>
            <person name="Toshchakov S.V."/>
            <person name="Elcheninov A.G."/>
            <person name="Kublanov I.V."/>
        </authorList>
    </citation>
    <scope>NUCLEOTIDE SEQUENCE [LARGE SCALE GENOMIC DNA]</scope>
    <source>
        <strain evidence="3 4">3753O</strain>
    </source>
</reference>
<keyword evidence="4" id="KW-1185">Reference proteome</keyword>
<dbReference type="CDD" id="cd02968">
    <property type="entry name" value="SCO"/>
    <property type="match status" value="1"/>
</dbReference>
<protein>
    <submittedName>
        <fullName evidence="3">SCO family protein</fullName>
    </submittedName>
</protein>
<dbReference type="PANTHER" id="PTHR12151:SF25">
    <property type="entry name" value="LINALOOL DEHYDRATASE_ISOMERASE DOMAIN-CONTAINING PROTEIN"/>
    <property type="match status" value="1"/>
</dbReference>
<feature type="chain" id="PRO_5046169312" evidence="2">
    <location>
        <begin position="41"/>
        <end position="231"/>
    </location>
</feature>
<dbReference type="Proteomes" id="UP000326331">
    <property type="component" value="Chromosome"/>
</dbReference>
<evidence type="ECO:0000256" key="1">
    <source>
        <dbReference type="ARBA" id="ARBA00010996"/>
    </source>
</evidence>
<dbReference type="InterPro" id="IPR036249">
    <property type="entry name" value="Thioredoxin-like_sf"/>
</dbReference>
<keyword evidence="2" id="KW-0732">Signal</keyword>
<proteinExistence type="inferred from homology"/>
<feature type="signal peptide" evidence="2">
    <location>
        <begin position="1"/>
        <end position="40"/>
    </location>
</feature>
<sequence>MPIYTRRCTISQREHPMPRFSWHTLALALAAVALVPAAVACSGDDGDDTSPGGAQYMGAIVTPPIEKPDAVLMDENGKPFDLRKETEGYVTLLYVGYTHCPDICPTHLYEISEALKKLDPDIRKQIKVVFATADPERDTPERLKQYLDTFDPDFIGLTGTRDLMDQFQVALGLQPATRTDLGGGNYAVNHAAYVMAFTKDNYAYTVYPSGMGQKEWLNDLPLLVKKGFRKE</sequence>
<evidence type="ECO:0000313" key="3">
    <source>
        <dbReference type="EMBL" id="QFG02793.1"/>
    </source>
</evidence>
<evidence type="ECO:0000313" key="4">
    <source>
        <dbReference type="Proteomes" id="UP000326331"/>
    </source>
</evidence>
<evidence type="ECO:0000256" key="2">
    <source>
        <dbReference type="SAM" id="SignalP"/>
    </source>
</evidence>